<dbReference type="EMBL" id="LBBT01000127">
    <property type="protein sequence ID" value="KKY02018.1"/>
    <property type="molecule type" value="Genomic_DNA"/>
</dbReference>
<evidence type="ECO:0000313" key="2">
    <source>
        <dbReference type="EMBL" id="KKY02018.1"/>
    </source>
</evidence>
<name>A0A0M3DI67_9FIRM</name>
<proteinExistence type="predicted"/>
<sequence length="341" mass="38326">MLKWEIKKLFKNKSIIISSIILLLLCGMMSLIKPDLETENSYVDDKGKYTVDNRSESTIANEKLSYKISELKEIQSQNSMKNTDDLTKKTSDMANLKLDKDSGKEYKDVSFYKVFNYRLSNMLVSVVIVGITIYIFSNIYTDEKLSNVDSIILSSKNKSKALFSKLSLSIILPAVLYLIYVLIIGCITIVQYGQPVNGALQAYRIVDIVTLVNPISINIYTIQSILTMMIIFASIGIFASLFSFITKNSVESIVGITVFLVIGKLLTLMKFLPAKLMIIINYSNYIDIIMQPAMIIGKYMGDISLFGQSIGTISLVYIVLVAILLMGIGLNIYVFRKFLIK</sequence>
<reference evidence="2 3" key="1">
    <citation type="submission" date="2015-04" db="EMBL/GenBank/DDBJ databases">
        <title>Microcin producing Clostridium sp. JC272T.</title>
        <authorList>
            <person name="Jyothsna T."/>
            <person name="Sasikala C."/>
            <person name="Ramana C."/>
        </authorList>
    </citation>
    <scope>NUCLEOTIDE SEQUENCE [LARGE SCALE GENOMIC DNA]</scope>
    <source>
        <strain evidence="2 3">JC272</strain>
    </source>
</reference>
<dbReference type="OrthoDB" id="1908801at2"/>
<keyword evidence="1" id="KW-0472">Membrane</keyword>
<dbReference type="Proteomes" id="UP000034407">
    <property type="component" value="Unassembled WGS sequence"/>
</dbReference>
<organism evidence="2 3">
    <name type="scientific">Paraclostridium benzoelyticum</name>
    <dbReference type="NCBI Taxonomy" id="1629550"/>
    <lineage>
        <taxon>Bacteria</taxon>
        <taxon>Bacillati</taxon>
        <taxon>Bacillota</taxon>
        <taxon>Clostridia</taxon>
        <taxon>Peptostreptococcales</taxon>
        <taxon>Peptostreptococcaceae</taxon>
        <taxon>Paraclostridium</taxon>
    </lineage>
</organism>
<feature type="transmembrane region" description="Helical" evidence="1">
    <location>
        <begin position="313"/>
        <end position="335"/>
    </location>
</feature>
<keyword evidence="1" id="KW-0812">Transmembrane</keyword>
<feature type="transmembrane region" description="Helical" evidence="1">
    <location>
        <begin position="225"/>
        <end position="246"/>
    </location>
</feature>
<keyword evidence="3" id="KW-1185">Reference proteome</keyword>
<feature type="transmembrane region" description="Helical" evidence="1">
    <location>
        <begin position="202"/>
        <end position="220"/>
    </location>
</feature>
<dbReference type="PATRIC" id="fig|1629550.3.peg.567"/>
<dbReference type="AlphaFoldDB" id="A0A0M3DI67"/>
<feature type="transmembrane region" description="Helical" evidence="1">
    <location>
        <begin position="252"/>
        <end position="272"/>
    </location>
</feature>
<comment type="caution">
    <text evidence="2">The sequence shown here is derived from an EMBL/GenBank/DDBJ whole genome shotgun (WGS) entry which is preliminary data.</text>
</comment>
<accession>A0A0M3DI67</accession>
<keyword evidence="1" id="KW-1133">Transmembrane helix</keyword>
<gene>
    <name evidence="2" type="ORF">VN21_05430</name>
</gene>
<feature type="transmembrane region" description="Helical" evidence="1">
    <location>
        <begin position="122"/>
        <end position="141"/>
    </location>
</feature>
<feature type="transmembrane region" description="Helical" evidence="1">
    <location>
        <begin position="12"/>
        <end position="32"/>
    </location>
</feature>
<dbReference type="RefSeq" id="WP_046822407.1">
    <property type="nucleotide sequence ID" value="NZ_LBBT01000127.1"/>
</dbReference>
<evidence type="ECO:0000313" key="3">
    <source>
        <dbReference type="Proteomes" id="UP000034407"/>
    </source>
</evidence>
<dbReference type="PANTHER" id="PTHR37305:SF1">
    <property type="entry name" value="MEMBRANE PROTEIN"/>
    <property type="match status" value="1"/>
</dbReference>
<evidence type="ECO:0000256" key="1">
    <source>
        <dbReference type="SAM" id="Phobius"/>
    </source>
</evidence>
<dbReference type="PANTHER" id="PTHR37305">
    <property type="entry name" value="INTEGRAL MEMBRANE PROTEIN-RELATED"/>
    <property type="match status" value="1"/>
</dbReference>
<feature type="transmembrane region" description="Helical" evidence="1">
    <location>
        <begin position="162"/>
        <end position="190"/>
    </location>
</feature>
<protein>
    <submittedName>
        <fullName evidence="2">Uncharacterized protein</fullName>
    </submittedName>
</protein>